<name>A0A382Y6F1_9ZZZZ</name>
<gene>
    <name evidence="2" type="ORF">METZ01_LOCUS431648</name>
</gene>
<evidence type="ECO:0000313" key="2">
    <source>
        <dbReference type="EMBL" id="SVD78794.1"/>
    </source>
</evidence>
<feature type="region of interest" description="Disordered" evidence="1">
    <location>
        <begin position="201"/>
        <end position="225"/>
    </location>
</feature>
<feature type="non-terminal residue" evidence="2">
    <location>
        <position position="225"/>
    </location>
</feature>
<dbReference type="AlphaFoldDB" id="A0A382Y6F1"/>
<protein>
    <submittedName>
        <fullName evidence="2">Uncharacterized protein</fullName>
    </submittedName>
</protein>
<reference evidence="2" key="1">
    <citation type="submission" date="2018-05" db="EMBL/GenBank/DDBJ databases">
        <authorList>
            <person name="Lanie J.A."/>
            <person name="Ng W.-L."/>
            <person name="Kazmierczak K.M."/>
            <person name="Andrzejewski T.M."/>
            <person name="Davidsen T.M."/>
            <person name="Wayne K.J."/>
            <person name="Tettelin H."/>
            <person name="Glass J.I."/>
            <person name="Rusch D."/>
            <person name="Podicherti R."/>
            <person name="Tsui H.-C.T."/>
            <person name="Winkler M.E."/>
        </authorList>
    </citation>
    <scope>NUCLEOTIDE SEQUENCE</scope>
</reference>
<proteinExistence type="predicted"/>
<sequence>MAQWRKVVVSGSTAEFNHVSASGNLVPVTTDLSSLGTSTLNFSDLFLDSGAVVNFNSGDMTLTHASNEVQVDGGDLVIESTNKIGFGGAPSTDYIQKSTDVKIVAAADITLDPAGGNVKPASNDDSALGVAGTGWSDLFLAEGAVINWDSGDFTATQTNNLLALSGGNTRVDRLEVDSANDYVDVDTDLKVVAAADITLDPGGNNVKPGSDNADALGVSGTAWSD</sequence>
<organism evidence="2">
    <name type="scientific">marine metagenome</name>
    <dbReference type="NCBI Taxonomy" id="408172"/>
    <lineage>
        <taxon>unclassified sequences</taxon>
        <taxon>metagenomes</taxon>
        <taxon>ecological metagenomes</taxon>
    </lineage>
</organism>
<accession>A0A382Y6F1</accession>
<evidence type="ECO:0000256" key="1">
    <source>
        <dbReference type="SAM" id="MobiDB-lite"/>
    </source>
</evidence>
<dbReference type="EMBL" id="UINC01173281">
    <property type="protein sequence ID" value="SVD78794.1"/>
    <property type="molecule type" value="Genomic_DNA"/>
</dbReference>